<dbReference type="AlphaFoldDB" id="A0A1X2G2Y1"/>
<comment type="caution">
    <text evidence="14">The sequence shown here is derived from an EMBL/GenBank/DDBJ whole genome shotgun (WGS) entry which is preliminary data.</text>
</comment>
<evidence type="ECO:0000259" key="13">
    <source>
        <dbReference type="PROSITE" id="PS50089"/>
    </source>
</evidence>
<dbReference type="PROSITE" id="PS51257">
    <property type="entry name" value="PROKAR_LIPOPROTEIN"/>
    <property type="match status" value="1"/>
</dbReference>
<evidence type="ECO:0000313" key="14">
    <source>
        <dbReference type="EMBL" id="ORX43195.1"/>
    </source>
</evidence>
<dbReference type="PROSITE" id="PS50089">
    <property type="entry name" value="ZF_RING_2"/>
    <property type="match status" value="1"/>
</dbReference>
<dbReference type="SUPFAM" id="SSF52025">
    <property type="entry name" value="PA domain"/>
    <property type="match status" value="1"/>
</dbReference>
<dbReference type="OrthoDB" id="8062037at2759"/>
<dbReference type="STRING" id="101127.A0A1X2G2Y1"/>
<dbReference type="InterPro" id="IPR013083">
    <property type="entry name" value="Znf_RING/FYVE/PHD"/>
</dbReference>
<dbReference type="GO" id="GO:0016020">
    <property type="term" value="C:membrane"/>
    <property type="evidence" value="ECO:0007669"/>
    <property type="project" value="UniProtKB-SubCell"/>
</dbReference>
<feature type="domain" description="RING-type" evidence="13">
    <location>
        <begin position="224"/>
        <end position="266"/>
    </location>
</feature>
<evidence type="ECO:0000256" key="12">
    <source>
        <dbReference type="SAM" id="Phobius"/>
    </source>
</evidence>
<dbReference type="Pfam" id="PF02225">
    <property type="entry name" value="PA"/>
    <property type="match status" value="1"/>
</dbReference>
<evidence type="ECO:0000256" key="1">
    <source>
        <dbReference type="ARBA" id="ARBA00000900"/>
    </source>
</evidence>
<organism evidence="14 15">
    <name type="scientific">Hesseltinella vesiculosa</name>
    <dbReference type="NCBI Taxonomy" id="101127"/>
    <lineage>
        <taxon>Eukaryota</taxon>
        <taxon>Fungi</taxon>
        <taxon>Fungi incertae sedis</taxon>
        <taxon>Mucoromycota</taxon>
        <taxon>Mucoromycotina</taxon>
        <taxon>Mucoromycetes</taxon>
        <taxon>Mucorales</taxon>
        <taxon>Cunninghamellaceae</taxon>
        <taxon>Hesseltinella</taxon>
    </lineage>
</organism>
<dbReference type="InterPro" id="IPR046450">
    <property type="entry name" value="PA_dom_sf"/>
</dbReference>
<dbReference type="EMBL" id="MCGT01000057">
    <property type="protein sequence ID" value="ORX43195.1"/>
    <property type="molecule type" value="Genomic_DNA"/>
</dbReference>
<protein>
    <recommendedName>
        <fullName evidence="3">RING-type E3 ubiquitin transferase</fullName>
        <ecNumber evidence="3">2.3.2.27</ecNumber>
    </recommendedName>
</protein>
<dbReference type="Pfam" id="PF13639">
    <property type="entry name" value="zf-RING_2"/>
    <property type="match status" value="1"/>
</dbReference>
<dbReference type="GO" id="GO:0061630">
    <property type="term" value="F:ubiquitin protein ligase activity"/>
    <property type="evidence" value="ECO:0007669"/>
    <property type="project" value="UniProtKB-EC"/>
</dbReference>
<dbReference type="SMART" id="SM00184">
    <property type="entry name" value="RING"/>
    <property type="match status" value="1"/>
</dbReference>
<keyword evidence="5" id="KW-0479">Metal-binding</keyword>
<evidence type="ECO:0000256" key="6">
    <source>
        <dbReference type="ARBA" id="ARBA00022771"/>
    </source>
</evidence>
<comment type="catalytic activity">
    <reaction evidence="1">
        <text>S-ubiquitinyl-[E2 ubiquitin-conjugating enzyme]-L-cysteine + [acceptor protein]-L-lysine = [E2 ubiquitin-conjugating enzyme]-L-cysteine + N(6)-ubiquitinyl-[acceptor protein]-L-lysine.</text>
        <dbReference type="EC" id="2.3.2.27"/>
    </reaction>
</comment>
<evidence type="ECO:0000256" key="9">
    <source>
        <dbReference type="ARBA" id="ARBA00023136"/>
    </source>
</evidence>
<evidence type="ECO:0000256" key="10">
    <source>
        <dbReference type="PROSITE-ProRule" id="PRU00175"/>
    </source>
</evidence>
<keyword evidence="8 12" id="KW-1133">Transmembrane helix</keyword>
<feature type="region of interest" description="Disordered" evidence="11">
    <location>
        <begin position="276"/>
        <end position="305"/>
    </location>
</feature>
<gene>
    <name evidence="14" type="ORF">DM01DRAFT_1378848</name>
</gene>
<keyword evidence="15" id="KW-1185">Reference proteome</keyword>
<keyword evidence="6 10" id="KW-0863">Zinc-finger</keyword>
<comment type="subcellular location">
    <subcellularLocation>
        <location evidence="2">Membrane</location>
        <topology evidence="2">Single-pass membrane protein</topology>
    </subcellularLocation>
</comment>
<dbReference type="Gene3D" id="3.30.40.10">
    <property type="entry name" value="Zinc/RING finger domain, C3HC4 (zinc finger)"/>
    <property type="match status" value="1"/>
</dbReference>
<dbReference type="Proteomes" id="UP000242146">
    <property type="component" value="Unassembled WGS sequence"/>
</dbReference>
<dbReference type="GO" id="GO:0008270">
    <property type="term" value="F:zinc ion binding"/>
    <property type="evidence" value="ECO:0007669"/>
    <property type="project" value="UniProtKB-KW"/>
</dbReference>
<evidence type="ECO:0000256" key="8">
    <source>
        <dbReference type="ARBA" id="ARBA00022989"/>
    </source>
</evidence>
<evidence type="ECO:0000256" key="7">
    <source>
        <dbReference type="ARBA" id="ARBA00022833"/>
    </source>
</evidence>
<name>A0A1X2G2Y1_9FUNG</name>
<dbReference type="FunFam" id="3.30.40.10:FF:000388">
    <property type="entry name" value="Putative RING zinc finger domain superfamily protein"/>
    <property type="match status" value="1"/>
</dbReference>
<keyword evidence="7" id="KW-0862">Zinc</keyword>
<keyword evidence="4 12" id="KW-0812">Transmembrane</keyword>
<evidence type="ECO:0000256" key="5">
    <source>
        <dbReference type="ARBA" id="ARBA00022723"/>
    </source>
</evidence>
<dbReference type="PANTHER" id="PTHR47168:SF1">
    <property type="entry name" value="OS02G0798600 PROTEIN"/>
    <property type="match status" value="1"/>
</dbReference>
<dbReference type="SUPFAM" id="SSF57850">
    <property type="entry name" value="RING/U-box"/>
    <property type="match status" value="1"/>
</dbReference>
<dbReference type="PANTHER" id="PTHR47168">
    <property type="entry name" value="RING ZINC FINGER DOMAIN SUPERFAMILY PROTEIN-RELATED"/>
    <property type="match status" value="1"/>
</dbReference>
<evidence type="ECO:0000256" key="11">
    <source>
        <dbReference type="SAM" id="MobiDB-lite"/>
    </source>
</evidence>
<sequence>MDRPSVFGPSITDHIQGNLATPSLLFGCEPVEAPVNDWVALVQRGGGCSFAEKVRAMQQSHAIAVVIGDPHYNGWITMYATGDTSDIEIPSMYVAQYQYGALMEQVRDRSVSVVIIKDEEPTWTLTDMMIIIVLSPSIMMLMMYFSWKYREYQQQLKDLAPCHVVSNLPSRVFHREKAALPPMTVVSSSLPAEAPASAVLLANHPSSSHATVVVADRLPPPEECAICLEDYAEGDCIRILPCLHEFHASCIDTWLTTRKKFCPICKFNICQGRHQQTNEDPAEEPEEQQVSLAPGITEQTPLLPC</sequence>
<feature type="transmembrane region" description="Helical" evidence="12">
    <location>
        <begin position="128"/>
        <end position="147"/>
    </location>
</feature>
<dbReference type="Gene3D" id="3.50.30.30">
    <property type="match status" value="1"/>
</dbReference>
<evidence type="ECO:0000256" key="3">
    <source>
        <dbReference type="ARBA" id="ARBA00012483"/>
    </source>
</evidence>
<reference evidence="14 15" key="1">
    <citation type="submission" date="2016-07" db="EMBL/GenBank/DDBJ databases">
        <title>Pervasive Adenine N6-methylation of Active Genes in Fungi.</title>
        <authorList>
            <consortium name="DOE Joint Genome Institute"/>
            <person name="Mondo S.J."/>
            <person name="Dannebaum R.O."/>
            <person name="Kuo R.C."/>
            <person name="Labutti K."/>
            <person name="Haridas S."/>
            <person name="Kuo A."/>
            <person name="Salamov A."/>
            <person name="Ahrendt S.R."/>
            <person name="Lipzen A."/>
            <person name="Sullivan W."/>
            <person name="Andreopoulos W.B."/>
            <person name="Clum A."/>
            <person name="Lindquist E."/>
            <person name="Daum C."/>
            <person name="Ramamoorthy G.K."/>
            <person name="Gryganskyi A."/>
            <person name="Culley D."/>
            <person name="Magnuson J.K."/>
            <person name="James T.Y."/>
            <person name="O'Malley M.A."/>
            <person name="Stajich J.E."/>
            <person name="Spatafora J.W."/>
            <person name="Visel A."/>
            <person name="Grigoriev I.V."/>
        </authorList>
    </citation>
    <scope>NUCLEOTIDE SEQUENCE [LARGE SCALE GENOMIC DNA]</scope>
    <source>
        <strain evidence="14 15">NRRL 3301</strain>
    </source>
</reference>
<accession>A0A1X2G2Y1</accession>
<keyword evidence="9 12" id="KW-0472">Membrane</keyword>
<dbReference type="InterPro" id="IPR001841">
    <property type="entry name" value="Znf_RING"/>
</dbReference>
<proteinExistence type="predicted"/>
<evidence type="ECO:0000313" key="15">
    <source>
        <dbReference type="Proteomes" id="UP000242146"/>
    </source>
</evidence>
<dbReference type="InterPro" id="IPR003137">
    <property type="entry name" value="PA_domain"/>
</dbReference>
<evidence type="ECO:0000256" key="4">
    <source>
        <dbReference type="ARBA" id="ARBA00022692"/>
    </source>
</evidence>
<dbReference type="InterPro" id="IPR051653">
    <property type="entry name" value="E3_ligase_sorting_rcpt"/>
</dbReference>
<dbReference type="EC" id="2.3.2.27" evidence="3"/>
<evidence type="ECO:0000256" key="2">
    <source>
        <dbReference type="ARBA" id="ARBA00004167"/>
    </source>
</evidence>